<name>A0A383EJ37_9ZZZZ</name>
<evidence type="ECO:0000313" key="1">
    <source>
        <dbReference type="EMBL" id="SVE56088.1"/>
    </source>
</evidence>
<sequence length="22" mass="2578">MKIPKIGNIIIKPIIESEDNRR</sequence>
<dbReference type="EMBL" id="UINC01225854">
    <property type="protein sequence ID" value="SVE56088.1"/>
    <property type="molecule type" value="Genomic_DNA"/>
</dbReference>
<dbReference type="AlphaFoldDB" id="A0A383EJ37"/>
<proteinExistence type="predicted"/>
<protein>
    <submittedName>
        <fullName evidence="1">Uncharacterized protein</fullName>
    </submittedName>
</protein>
<organism evidence="1">
    <name type="scientific">marine metagenome</name>
    <dbReference type="NCBI Taxonomy" id="408172"/>
    <lineage>
        <taxon>unclassified sequences</taxon>
        <taxon>metagenomes</taxon>
        <taxon>ecological metagenomes</taxon>
    </lineage>
</organism>
<accession>A0A383EJ37</accession>
<gene>
    <name evidence="1" type="ORF">METZ01_LOCUS508942</name>
</gene>
<reference evidence="1" key="1">
    <citation type="submission" date="2018-05" db="EMBL/GenBank/DDBJ databases">
        <authorList>
            <person name="Lanie J.A."/>
            <person name="Ng W.-L."/>
            <person name="Kazmierczak K.M."/>
            <person name="Andrzejewski T.M."/>
            <person name="Davidsen T.M."/>
            <person name="Wayne K.J."/>
            <person name="Tettelin H."/>
            <person name="Glass J.I."/>
            <person name="Rusch D."/>
            <person name="Podicherti R."/>
            <person name="Tsui H.-C.T."/>
            <person name="Winkler M.E."/>
        </authorList>
    </citation>
    <scope>NUCLEOTIDE SEQUENCE</scope>
</reference>